<evidence type="ECO:0000313" key="6">
    <source>
        <dbReference type="EMBL" id="MDM7854951.1"/>
    </source>
</evidence>
<dbReference type="InterPro" id="IPR009057">
    <property type="entry name" value="Homeodomain-like_sf"/>
</dbReference>
<sequence>MTARPGPGRPRATPTELAGTGREQILDAAAALFVEQGVAATSTRQIAERVGIRQASLYYHFAGKDELLAELLTTSVRPSLEFVRTVEARVPDEVSPAGALYALAQADVATLAATPHNIGTLYLLPEVDSERFDAFRAARLELQQTYGRLAAAAGTPAVRAALGADLLGALLIQLVEVVIPLRRAGEESPDAHAIASTCLRACGLDAPAVATARAAAEALLTPTSGAAGRLG</sequence>
<dbReference type="Pfam" id="PF00440">
    <property type="entry name" value="TetR_N"/>
    <property type="match status" value="1"/>
</dbReference>
<keyword evidence="2 4" id="KW-0238">DNA-binding</keyword>
<comment type="caution">
    <text evidence="6">The sequence shown here is derived from an EMBL/GenBank/DDBJ whole genome shotgun (WGS) entry which is preliminary data.</text>
</comment>
<evidence type="ECO:0000256" key="3">
    <source>
        <dbReference type="ARBA" id="ARBA00023163"/>
    </source>
</evidence>
<name>A0ABT7SFI5_9CELL</name>
<dbReference type="InterPro" id="IPR050109">
    <property type="entry name" value="HTH-type_TetR-like_transc_reg"/>
</dbReference>
<proteinExistence type="predicted"/>
<dbReference type="PANTHER" id="PTHR30055:SF234">
    <property type="entry name" value="HTH-TYPE TRANSCRIPTIONAL REGULATOR BETI"/>
    <property type="match status" value="1"/>
</dbReference>
<evidence type="ECO:0000256" key="1">
    <source>
        <dbReference type="ARBA" id="ARBA00023015"/>
    </source>
</evidence>
<dbReference type="PANTHER" id="PTHR30055">
    <property type="entry name" value="HTH-TYPE TRANSCRIPTIONAL REGULATOR RUTR"/>
    <property type="match status" value="1"/>
</dbReference>
<protein>
    <submittedName>
        <fullName evidence="6">Helix-turn-helix domain-containing protein</fullName>
    </submittedName>
</protein>
<reference evidence="6 7" key="1">
    <citation type="submission" date="2023-06" db="EMBL/GenBank/DDBJ databases">
        <title>Cellulomonas sp. MW4 Whole genome sequence.</title>
        <authorList>
            <person name="Park S."/>
        </authorList>
    </citation>
    <scope>NUCLEOTIDE SEQUENCE [LARGE SCALE GENOMIC DNA]</scope>
    <source>
        <strain evidence="6 7">MW4</strain>
    </source>
</reference>
<keyword evidence="1" id="KW-0805">Transcription regulation</keyword>
<organism evidence="6 7">
    <name type="scientific">Cellulomonas alba</name>
    <dbReference type="NCBI Taxonomy" id="3053467"/>
    <lineage>
        <taxon>Bacteria</taxon>
        <taxon>Bacillati</taxon>
        <taxon>Actinomycetota</taxon>
        <taxon>Actinomycetes</taxon>
        <taxon>Micrococcales</taxon>
        <taxon>Cellulomonadaceae</taxon>
        <taxon>Cellulomonas</taxon>
    </lineage>
</organism>
<dbReference type="EMBL" id="JAUCGQ010000001">
    <property type="protein sequence ID" value="MDM7854951.1"/>
    <property type="molecule type" value="Genomic_DNA"/>
</dbReference>
<evidence type="ECO:0000259" key="5">
    <source>
        <dbReference type="PROSITE" id="PS50977"/>
    </source>
</evidence>
<evidence type="ECO:0000256" key="2">
    <source>
        <dbReference type="ARBA" id="ARBA00023125"/>
    </source>
</evidence>
<accession>A0ABT7SFI5</accession>
<evidence type="ECO:0000256" key="4">
    <source>
        <dbReference type="PROSITE-ProRule" id="PRU00335"/>
    </source>
</evidence>
<dbReference type="PRINTS" id="PR00455">
    <property type="entry name" value="HTHTETR"/>
</dbReference>
<keyword evidence="3" id="KW-0804">Transcription</keyword>
<evidence type="ECO:0000313" key="7">
    <source>
        <dbReference type="Proteomes" id="UP001529338"/>
    </source>
</evidence>
<feature type="DNA-binding region" description="H-T-H motif" evidence="4">
    <location>
        <begin position="42"/>
        <end position="61"/>
    </location>
</feature>
<dbReference type="Gene3D" id="1.10.357.10">
    <property type="entry name" value="Tetracycline Repressor, domain 2"/>
    <property type="match status" value="1"/>
</dbReference>
<dbReference type="RefSeq" id="WP_289454768.1">
    <property type="nucleotide sequence ID" value="NZ_JAUCGQ010000001.1"/>
</dbReference>
<gene>
    <name evidence="6" type="ORF">QRT04_08410</name>
</gene>
<keyword evidence="7" id="KW-1185">Reference proteome</keyword>
<dbReference type="Proteomes" id="UP001529338">
    <property type="component" value="Unassembled WGS sequence"/>
</dbReference>
<feature type="domain" description="HTH tetR-type" evidence="5">
    <location>
        <begin position="19"/>
        <end position="79"/>
    </location>
</feature>
<dbReference type="SUPFAM" id="SSF46689">
    <property type="entry name" value="Homeodomain-like"/>
    <property type="match status" value="1"/>
</dbReference>
<dbReference type="PROSITE" id="PS50977">
    <property type="entry name" value="HTH_TETR_2"/>
    <property type="match status" value="1"/>
</dbReference>
<dbReference type="InterPro" id="IPR001647">
    <property type="entry name" value="HTH_TetR"/>
</dbReference>